<accession>A0A433U2A5</accession>
<keyword evidence="3" id="KW-1185">Reference proteome</keyword>
<evidence type="ECO:0000313" key="2">
    <source>
        <dbReference type="EMBL" id="RUS87989.1"/>
    </source>
</evidence>
<evidence type="ECO:0000256" key="1">
    <source>
        <dbReference type="SAM" id="MobiDB-lite"/>
    </source>
</evidence>
<feature type="compositionally biased region" description="Polar residues" evidence="1">
    <location>
        <begin position="22"/>
        <end position="41"/>
    </location>
</feature>
<feature type="compositionally biased region" description="Polar residues" evidence="1">
    <location>
        <begin position="1"/>
        <end position="10"/>
    </location>
</feature>
<dbReference type="Proteomes" id="UP000271974">
    <property type="component" value="Unassembled WGS sequence"/>
</dbReference>
<dbReference type="AlphaFoldDB" id="A0A433U2A5"/>
<evidence type="ECO:0000313" key="3">
    <source>
        <dbReference type="Proteomes" id="UP000271974"/>
    </source>
</evidence>
<organism evidence="2 3">
    <name type="scientific">Elysia chlorotica</name>
    <name type="common">Eastern emerald elysia</name>
    <name type="synonym">Sea slug</name>
    <dbReference type="NCBI Taxonomy" id="188477"/>
    <lineage>
        <taxon>Eukaryota</taxon>
        <taxon>Metazoa</taxon>
        <taxon>Spiralia</taxon>
        <taxon>Lophotrochozoa</taxon>
        <taxon>Mollusca</taxon>
        <taxon>Gastropoda</taxon>
        <taxon>Heterobranchia</taxon>
        <taxon>Euthyneura</taxon>
        <taxon>Panpulmonata</taxon>
        <taxon>Sacoglossa</taxon>
        <taxon>Placobranchoidea</taxon>
        <taxon>Plakobranchidae</taxon>
        <taxon>Elysia</taxon>
    </lineage>
</organism>
<sequence>SWVKRSSVQGAKSRDLQPNDHPLSSLTSPGSTESPATGLGLQTDSVSRVSSVSGVSSSVSSGVSSVFTFTLTLTYYLYYYLCINIDPGTIVVSGVGRLKTNPLT</sequence>
<comment type="caution">
    <text evidence="2">The sequence shown here is derived from an EMBL/GenBank/DDBJ whole genome shotgun (WGS) entry which is preliminary data.</text>
</comment>
<protein>
    <submittedName>
        <fullName evidence="2">Uncharacterized protein</fullName>
    </submittedName>
</protein>
<reference evidence="2 3" key="1">
    <citation type="submission" date="2019-01" db="EMBL/GenBank/DDBJ databases">
        <title>A draft genome assembly of the solar-powered sea slug Elysia chlorotica.</title>
        <authorList>
            <person name="Cai H."/>
            <person name="Li Q."/>
            <person name="Fang X."/>
            <person name="Li J."/>
            <person name="Curtis N.E."/>
            <person name="Altenburger A."/>
            <person name="Shibata T."/>
            <person name="Feng M."/>
            <person name="Maeda T."/>
            <person name="Schwartz J.A."/>
            <person name="Shigenobu S."/>
            <person name="Lundholm N."/>
            <person name="Nishiyama T."/>
            <person name="Yang H."/>
            <person name="Hasebe M."/>
            <person name="Li S."/>
            <person name="Pierce S.K."/>
            <person name="Wang J."/>
        </authorList>
    </citation>
    <scope>NUCLEOTIDE SEQUENCE [LARGE SCALE GENOMIC DNA]</scope>
    <source>
        <strain evidence="2">EC2010</strain>
        <tissue evidence="2">Whole organism of an adult</tissue>
    </source>
</reference>
<feature type="non-terminal residue" evidence="2">
    <location>
        <position position="1"/>
    </location>
</feature>
<name>A0A433U2A5_ELYCH</name>
<proteinExistence type="predicted"/>
<dbReference type="EMBL" id="RQTK01000095">
    <property type="protein sequence ID" value="RUS87989.1"/>
    <property type="molecule type" value="Genomic_DNA"/>
</dbReference>
<feature type="region of interest" description="Disordered" evidence="1">
    <location>
        <begin position="1"/>
        <end position="41"/>
    </location>
</feature>
<gene>
    <name evidence="2" type="ORF">EGW08_004267</name>
</gene>